<reference evidence="1" key="1">
    <citation type="journal article" date="2014" name="Front. Microbiol.">
        <title>High frequency of phylogenetically diverse reductive dehalogenase-homologous genes in deep subseafloor sedimentary metagenomes.</title>
        <authorList>
            <person name="Kawai M."/>
            <person name="Futagami T."/>
            <person name="Toyoda A."/>
            <person name="Takaki Y."/>
            <person name="Nishi S."/>
            <person name="Hori S."/>
            <person name="Arai W."/>
            <person name="Tsubouchi T."/>
            <person name="Morono Y."/>
            <person name="Uchiyama I."/>
            <person name="Ito T."/>
            <person name="Fujiyama A."/>
            <person name="Inagaki F."/>
            <person name="Takami H."/>
        </authorList>
    </citation>
    <scope>NUCLEOTIDE SEQUENCE</scope>
    <source>
        <strain evidence="1">Expedition CK06-06</strain>
    </source>
</reference>
<sequence>MSSARNNDLSRKKIQQILAALGSGPIMEDTTQIEAAEYNWHQPHCFTRSQLHMLDDFT</sequence>
<comment type="caution">
    <text evidence="1">The sequence shown here is derived from an EMBL/GenBank/DDBJ whole genome shotgun (WGS) entry which is preliminary data.</text>
</comment>
<accession>X1HZV7</accession>
<feature type="non-terminal residue" evidence="1">
    <location>
        <position position="58"/>
    </location>
</feature>
<dbReference type="AlphaFoldDB" id="X1HZV7"/>
<proteinExistence type="predicted"/>
<dbReference type="EMBL" id="BARU01026315">
    <property type="protein sequence ID" value="GAH75686.1"/>
    <property type="molecule type" value="Genomic_DNA"/>
</dbReference>
<protein>
    <submittedName>
        <fullName evidence="1">Uncharacterized protein</fullName>
    </submittedName>
</protein>
<organism evidence="1">
    <name type="scientific">marine sediment metagenome</name>
    <dbReference type="NCBI Taxonomy" id="412755"/>
    <lineage>
        <taxon>unclassified sequences</taxon>
        <taxon>metagenomes</taxon>
        <taxon>ecological metagenomes</taxon>
    </lineage>
</organism>
<evidence type="ECO:0000313" key="1">
    <source>
        <dbReference type="EMBL" id="GAH75686.1"/>
    </source>
</evidence>
<gene>
    <name evidence="1" type="ORF">S03H2_42289</name>
</gene>
<name>X1HZV7_9ZZZZ</name>